<evidence type="ECO:0000313" key="1">
    <source>
        <dbReference type="EMBL" id="KAH7860722.1"/>
    </source>
</evidence>
<protein>
    <submittedName>
        <fullName evidence="1">Uncharacterized protein</fullName>
    </submittedName>
</protein>
<keyword evidence="2" id="KW-1185">Reference proteome</keyword>
<name>A0ACB7Z5A9_9ERIC</name>
<dbReference type="EMBL" id="CM037154">
    <property type="protein sequence ID" value="KAH7860722.1"/>
    <property type="molecule type" value="Genomic_DNA"/>
</dbReference>
<comment type="caution">
    <text evidence="1">The sequence shown here is derived from an EMBL/GenBank/DDBJ whole genome shotgun (WGS) entry which is preliminary data.</text>
</comment>
<reference evidence="1 2" key="1">
    <citation type="journal article" date="2021" name="Hortic Res">
        <title>High-quality reference genome and annotation aids understanding of berry development for evergreen blueberry (Vaccinium darrowii).</title>
        <authorList>
            <person name="Yu J."/>
            <person name="Hulse-Kemp A.M."/>
            <person name="Babiker E."/>
            <person name="Staton M."/>
        </authorList>
    </citation>
    <scope>NUCLEOTIDE SEQUENCE [LARGE SCALE GENOMIC DNA]</scope>
    <source>
        <strain evidence="2">cv. NJ 8807/NJ 8810</strain>
        <tissue evidence="1">Young leaf</tissue>
    </source>
</reference>
<sequence>MSSLSSSVMLFVLMFMTILMAASAENFYQDCEISFGGERVAIMDGGELLTLSLDNYSGSGFQSKNDYLFGRFDMHIQLVPNNSAGVVTTYYLSSQGPNHDEIDFEFLGNVSGQPYIIHTNIYTQGQGNREQQFYPWFDPTAAFHKYTVIWNTQRIIFMVDGTPIRVFNNNEAIGVPFPNSQAMTVYSSIWNADSWATEGGRVKTNWTYAPFIAAYNKFELSACVYSSGSSSCGSSTSTDSITSTEAWQTQALDSVDQEKLMKVQDDCMVYNYCTDYARFPQGLPPECNQPRFQQ</sequence>
<organism evidence="1 2">
    <name type="scientific">Vaccinium darrowii</name>
    <dbReference type="NCBI Taxonomy" id="229202"/>
    <lineage>
        <taxon>Eukaryota</taxon>
        <taxon>Viridiplantae</taxon>
        <taxon>Streptophyta</taxon>
        <taxon>Embryophyta</taxon>
        <taxon>Tracheophyta</taxon>
        <taxon>Spermatophyta</taxon>
        <taxon>Magnoliopsida</taxon>
        <taxon>eudicotyledons</taxon>
        <taxon>Gunneridae</taxon>
        <taxon>Pentapetalae</taxon>
        <taxon>asterids</taxon>
        <taxon>Ericales</taxon>
        <taxon>Ericaceae</taxon>
        <taxon>Vaccinioideae</taxon>
        <taxon>Vaccinieae</taxon>
        <taxon>Vaccinium</taxon>
    </lineage>
</organism>
<proteinExistence type="predicted"/>
<gene>
    <name evidence="1" type="ORF">Vadar_017179</name>
</gene>
<evidence type="ECO:0000313" key="2">
    <source>
        <dbReference type="Proteomes" id="UP000828048"/>
    </source>
</evidence>
<dbReference type="Proteomes" id="UP000828048">
    <property type="component" value="Chromosome 4"/>
</dbReference>
<accession>A0ACB7Z5A9</accession>